<reference evidence="2 3" key="1">
    <citation type="submission" date="2024-03" db="EMBL/GenBank/DDBJ databases">
        <authorList>
            <person name="Brejova B."/>
        </authorList>
    </citation>
    <scope>NUCLEOTIDE SEQUENCE [LARGE SCALE GENOMIC DNA]</scope>
    <source>
        <strain evidence="2 3">CBS 14171</strain>
    </source>
</reference>
<sequence length="164" mass="18340">MGTSNADADWSFSFYEREYFDTSDTEQEEMPEQEQKQDTGDAVLQTQTKAEHTEATRNLYNPFILSKINYFTRVQARTSSAVYNKKSVVKSSTAMEATTKDGNANVLVWKTTLAWSCRKGNPTEMLLSTIAARAGVPKEKLYLTKDPTGPSAVGDTWFTVTTPK</sequence>
<gene>
    <name evidence="2" type="ORF">LODBEIA_P45440</name>
</gene>
<dbReference type="RefSeq" id="XP_066831482.1">
    <property type="nucleotide sequence ID" value="XM_066974777.1"/>
</dbReference>
<proteinExistence type="predicted"/>
<name>A0ABP0ZVG1_9ASCO</name>
<evidence type="ECO:0000313" key="2">
    <source>
        <dbReference type="EMBL" id="CAK9440444.1"/>
    </source>
</evidence>
<evidence type="ECO:0000313" key="3">
    <source>
        <dbReference type="Proteomes" id="UP001497383"/>
    </source>
</evidence>
<dbReference type="Proteomes" id="UP001497383">
    <property type="component" value="Chromosome 5"/>
</dbReference>
<dbReference type="EMBL" id="OZ022409">
    <property type="protein sequence ID" value="CAK9440444.1"/>
    <property type="molecule type" value="Genomic_DNA"/>
</dbReference>
<feature type="compositionally biased region" description="Acidic residues" evidence="1">
    <location>
        <begin position="21"/>
        <end position="32"/>
    </location>
</feature>
<dbReference type="GeneID" id="92209740"/>
<feature type="region of interest" description="Disordered" evidence="1">
    <location>
        <begin position="21"/>
        <end position="41"/>
    </location>
</feature>
<organism evidence="2 3">
    <name type="scientific">Lodderomyces beijingensis</name>
    <dbReference type="NCBI Taxonomy" id="1775926"/>
    <lineage>
        <taxon>Eukaryota</taxon>
        <taxon>Fungi</taxon>
        <taxon>Dikarya</taxon>
        <taxon>Ascomycota</taxon>
        <taxon>Saccharomycotina</taxon>
        <taxon>Pichiomycetes</taxon>
        <taxon>Debaryomycetaceae</taxon>
        <taxon>Candida/Lodderomyces clade</taxon>
        <taxon>Lodderomyces</taxon>
    </lineage>
</organism>
<accession>A0ABP0ZVG1</accession>
<evidence type="ECO:0000256" key="1">
    <source>
        <dbReference type="SAM" id="MobiDB-lite"/>
    </source>
</evidence>
<protein>
    <submittedName>
        <fullName evidence="2">Uncharacterized protein</fullName>
    </submittedName>
</protein>
<keyword evidence="3" id="KW-1185">Reference proteome</keyword>